<dbReference type="STRING" id="1458425.SRAA_0296"/>
<organism evidence="2 3">
    <name type="scientific">Serpentinimonas raichei</name>
    <dbReference type="NCBI Taxonomy" id="1458425"/>
    <lineage>
        <taxon>Bacteria</taxon>
        <taxon>Pseudomonadati</taxon>
        <taxon>Pseudomonadota</taxon>
        <taxon>Betaproteobacteria</taxon>
        <taxon>Burkholderiales</taxon>
        <taxon>Comamonadaceae</taxon>
        <taxon>Serpentinimonas</taxon>
    </lineage>
</organism>
<protein>
    <recommendedName>
        <fullName evidence="1">Chalcone isomerase domain-containing protein</fullName>
    </recommendedName>
</protein>
<dbReference type="Pfam" id="PF16036">
    <property type="entry name" value="Chalcone_3"/>
    <property type="match status" value="1"/>
</dbReference>
<sequence>MSAHSSNRLLAQPQPLVPEQNQRRALLRQLLLPAAAAVCAGSWSRAALAQTQAPLSNEPPAGEPSPVPGLRWSGQGLLRVWGFEVYRARLWVGPRFNPADHASDALALELEYLRAFSAASIASRSIEEMRRQQPIAPDQGERWQRALQAVLPDVRAGDRLLGLYRPGQAAQFRQPNRALGEVPDPLFARLFFGIWLAPTTSEPGLRAALLGLPARG</sequence>
<dbReference type="RefSeq" id="WP_082039837.1">
    <property type="nucleotide sequence ID" value="NZ_AP014568.1"/>
</dbReference>
<reference evidence="2 3" key="1">
    <citation type="journal article" date="2014" name="Nat. Commun.">
        <title>Physiological and genomic features of highly alkaliphilic hydrogen-utilizing Betaproteobacteria from a continental serpentinizing site.</title>
        <authorList>
            <person name="Suzuki S."/>
            <person name="Kuenen J.G."/>
            <person name="Schipper K."/>
            <person name="van der Velde S."/>
            <person name="Ishii S."/>
            <person name="Wu A."/>
            <person name="Sorokin D.Y."/>
            <person name="Tenney A."/>
            <person name="Meng X.Y."/>
            <person name="Morrill P.L."/>
            <person name="Kamagata Y."/>
            <person name="Muyzer G."/>
            <person name="Nealson K.H."/>
        </authorList>
    </citation>
    <scope>NUCLEOTIDE SEQUENCE [LARGE SCALE GENOMIC DNA]</scope>
    <source>
        <strain evidence="2 3">A1</strain>
    </source>
</reference>
<dbReference type="InterPro" id="IPR006311">
    <property type="entry name" value="TAT_signal"/>
</dbReference>
<evidence type="ECO:0000313" key="2">
    <source>
        <dbReference type="EMBL" id="BAO80150.1"/>
    </source>
</evidence>
<proteinExistence type="predicted"/>
<accession>A0A060NHF4</accession>
<dbReference type="PROSITE" id="PS51318">
    <property type="entry name" value="TAT"/>
    <property type="match status" value="1"/>
</dbReference>
<dbReference type="AlphaFoldDB" id="A0A060NHF4"/>
<name>A0A060NHF4_9BURK</name>
<keyword evidence="3" id="KW-1185">Reference proteome</keyword>
<gene>
    <name evidence="2" type="ORF">SRAA_0296</name>
</gene>
<evidence type="ECO:0000259" key="1">
    <source>
        <dbReference type="Pfam" id="PF16036"/>
    </source>
</evidence>
<feature type="domain" description="Chalcone isomerase" evidence="1">
    <location>
        <begin position="70"/>
        <end position="211"/>
    </location>
</feature>
<dbReference type="EMBL" id="AP014568">
    <property type="protein sequence ID" value="BAO80150.1"/>
    <property type="molecule type" value="Genomic_DNA"/>
</dbReference>
<evidence type="ECO:0000313" key="3">
    <source>
        <dbReference type="Proteomes" id="UP000067461"/>
    </source>
</evidence>
<dbReference type="HOGENOM" id="CLU_102167_1_0_4"/>
<dbReference type="Proteomes" id="UP000067461">
    <property type="component" value="Chromosome"/>
</dbReference>
<dbReference type="KEGG" id="cbaa:SRAA_0296"/>
<dbReference type="InterPro" id="IPR016087">
    <property type="entry name" value="Chalcone_isomerase"/>
</dbReference>
<dbReference type="OrthoDB" id="8527419at2"/>